<evidence type="ECO:0000256" key="13">
    <source>
        <dbReference type="ARBA" id="ARBA00047899"/>
    </source>
</evidence>
<proteinExistence type="inferred from homology"/>
<dbReference type="InterPro" id="IPR021820">
    <property type="entry name" value="S-locus_recpt_kinase_C"/>
</dbReference>
<dbReference type="GO" id="GO:0106310">
    <property type="term" value="F:protein serine kinase activity"/>
    <property type="evidence" value="ECO:0007669"/>
    <property type="project" value="RHEA"/>
</dbReference>
<evidence type="ECO:0000256" key="9">
    <source>
        <dbReference type="ARBA" id="ARBA00022989"/>
    </source>
</evidence>
<evidence type="ECO:0000256" key="10">
    <source>
        <dbReference type="ARBA" id="ARBA00023136"/>
    </source>
</evidence>
<dbReference type="SUPFAM" id="SSF51110">
    <property type="entry name" value="alpha-D-mannose-specific plant lectins"/>
    <property type="match status" value="1"/>
</dbReference>
<dbReference type="InterPro" id="IPR000719">
    <property type="entry name" value="Prot_kinase_dom"/>
</dbReference>
<keyword evidence="11" id="KW-1015">Disulfide bond</keyword>
<keyword evidence="5" id="KW-0732">Signal</keyword>
<dbReference type="InterPro" id="IPR011009">
    <property type="entry name" value="Kinase-like_dom_sf"/>
</dbReference>
<keyword evidence="12" id="KW-0325">Glycoprotein</keyword>
<evidence type="ECO:0000259" key="18">
    <source>
        <dbReference type="PROSITE" id="PS50927"/>
    </source>
</evidence>
<comment type="similarity">
    <text evidence="15">Belongs to the protein kinase superfamily. Ser/Thr protein kinase family.</text>
</comment>
<dbReference type="InterPro" id="IPR000858">
    <property type="entry name" value="S_locus_glycoprot_dom"/>
</dbReference>
<dbReference type="SUPFAM" id="SSF56112">
    <property type="entry name" value="Protein kinase-like (PK-like)"/>
    <property type="match status" value="1"/>
</dbReference>
<keyword evidence="4 16" id="KW-0812">Transmembrane</keyword>
<dbReference type="GO" id="GO:0004674">
    <property type="term" value="F:protein serine/threonine kinase activity"/>
    <property type="evidence" value="ECO:0007669"/>
    <property type="project" value="UniProtKB-KW"/>
</dbReference>
<dbReference type="InterPro" id="IPR003609">
    <property type="entry name" value="Pan_app"/>
</dbReference>
<dbReference type="Gene3D" id="3.30.200.20">
    <property type="entry name" value="Phosphorylase Kinase, domain 1"/>
    <property type="match status" value="1"/>
</dbReference>
<evidence type="ECO:0000256" key="2">
    <source>
        <dbReference type="ARBA" id="ARBA00022527"/>
    </source>
</evidence>
<feature type="domain" description="Apple" evidence="19">
    <location>
        <begin position="393"/>
        <end position="476"/>
    </location>
</feature>
<dbReference type="PROSITE" id="PS50948">
    <property type="entry name" value="PAN"/>
    <property type="match status" value="1"/>
</dbReference>
<dbReference type="PIRSF" id="PIRSF000641">
    <property type="entry name" value="SRK"/>
    <property type="match status" value="1"/>
</dbReference>
<dbReference type="FunFam" id="3.30.200.20:FF:000195">
    <property type="entry name" value="G-type lectin S-receptor-like serine/threonine-protein kinase"/>
    <property type="match status" value="1"/>
</dbReference>
<dbReference type="Gene3D" id="2.90.10.10">
    <property type="entry name" value="Bulb-type lectin domain"/>
    <property type="match status" value="1"/>
</dbReference>
<evidence type="ECO:0000256" key="5">
    <source>
        <dbReference type="ARBA" id="ARBA00022729"/>
    </source>
</evidence>
<keyword evidence="6 15" id="KW-0547">Nucleotide-binding</keyword>
<comment type="caution">
    <text evidence="20">The sequence shown here is derived from an EMBL/GenBank/DDBJ whole genome shotgun (WGS) entry which is preliminary data.</text>
</comment>
<dbReference type="GO" id="GO:0016020">
    <property type="term" value="C:membrane"/>
    <property type="evidence" value="ECO:0007669"/>
    <property type="project" value="UniProtKB-SubCell"/>
</dbReference>
<dbReference type="GO" id="GO:0048544">
    <property type="term" value="P:recognition of pollen"/>
    <property type="evidence" value="ECO:0007669"/>
    <property type="project" value="InterPro"/>
</dbReference>
<protein>
    <recommendedName>
        <fullName evidence="15">Receptor-like serine/threonine-protein kinase</fullName>
        <ecNumber evidence="15">2.7.11.1</ecNumber>
    </recommendedName>
</protein>
<keyword evidence="7 15" id="KW-0418">Kinase</keyword>
<dbReference type="AlphaFoldDB" id="A0A2G9H900"/>
<evidence type="ECO:0000256" key="15">
    <source>
        <dbReference type="PIRNR" id="PIRNR000641"/>
    </source>
</evidence>
<dbReference type="Pfam" id="PF08276">
    <property type="entry name" value="PAN_2"/>
    <property type="match status" value="1"/>
</dbReference>
<dbReference type="PROSITE" id="PS50011">
    <property type="entry name" value="PROTEIN_KINASE_DOM"/>
    <property type="match status" value="1"/>
</dbReference>
<dbReference type="FunFam" id="2.90.10.10:FF:000004">
    <property type="entry name" value="G-type lectin S-receptor-like serine/threonine-protein kinase"/>
    <property type="match status" value="1"/>
</dbReference>
<dbReference type="STRING" id="429701.A0A2G9H900"/>
<evidence type="ECO:0000256" key="12">
    <source>
        <dbReference type="ARBA" id="ARBA00023180"/>
    </source>
</evidence>
<evidence type="ECO:0000256" key="6">
    <source>
        <dbReference type="ARBA" id="ARBA00022741"/>
    </source>
</evidence>
<evidence type="ECO:0000256" key="1">
    <source>
        <dbReference type="ARBA" id="ARBA00004479"/>
    </source>
</evidence>
<dbReference type="EC" id="2.7.11.1" evidence="15"/>
<dbReference type="Gene3D" id="3.50.4.10">
    <property type="entry name" value="Hepatocyte Growth Factor"/>
    <property type="match status" value="1"/>
</dbReference>
<dbReference type="OrthoDB" id="785331at2759"/>
<evidence type="ECO:0000256" key="3">
    <source>
        <dbReference type="ARBA" id="ARBA00022679"/>
    </source>
</evidence>
<dbReference type="PROSITE" id="PS00108">
    <property type="entry name" value="PROTEIN_KINASE_ST"/>
    <property type="match status" value="1"/>
</dbReference>
<dbReference type="Pfam" id="PF11883">
    <property type="entry name" value="DUF3403"/>
    <property type="match status" value="1"/>
</dbReference>
<name>A0A2G9H900_9LAMI</name>
<feature type="domain" description="Protein kinase" evidence="17">
    <location>
        <begin position="568"/>
        <end position="846"/>
    </location>
</feature>
<dbReference type="InterPro" id="IPR036426">
    <property type="entry name" value="Bulb-type_lectin_dom_sf"/>
</dbReference>
<dbReference type="GO" id="GO:0005524">
    <property type="term" value="F:ATP binding"/>
    <property type="evidence" value="ECO:0007669"/>
    <property type="project" value="UniProtKB-KW"/>
</dbReference>
<dbReference type="SMART" id="SM00108">
    <property type="entry name" value="B_lectin"/>
    <property type="match status" value="1"/>
</dbReference>
<dbReference type="Pfam" id="PF00954">
    <property type="entry name" value="S_locus_glycop"/>
    <property type="match status" value="1"/>
</dbReference>
<evidence type="ECO:0000256" key="8">
    <source>
        <dbReference type="ARBA" id="ARBA00022840"/>
    </source>
</evidence>
<organism evidence="20 21">
    <name type="scientific">Handroanthus impetiginosus</name>
    <dbReference type="NCBI Taxonomy" id="429701"/>
    <lineage>
        <taxon>Eukaryota</taxon>
        <taxon>Viridiplantae</taxon>
        <taxon>Streptophyta</taxon>
        <taxon>Embryophyta</taxon>
        <taxon>Tracheophyta</taxon>
        <taxon>Spermatophyta</taxon>
        <taxon>Magnoliopsida</taxon>
        <taxon>eudicotyledons</taxon>
        <taxon>Gunneridae</taxon>
        <taxon>Pentapetalae</taxon>
        <taxon>asterids</taxon>
        <taxon>lamiids</taxon>
        <taxon>Lamiales</taxon>
        <taxon>Bignoniaceae</taxon>
        <taxon>Crescentiina</taxon>
        <taxon>Tabebuia alliance</taxon>
        <taxon>Handroanthus</taxon>
    </lineage>
</organism>
<feature type="domain" description="Bulb-type lectin" evidence="18">
    <location>
        <begin position="80"/>
        <end position="202"/>
    </location>
</feature>
<dbReference type="Pfam" id="PF07714">
    <property type="entry name" value="PK_Tyr_Ser-Thr"/>
    <property type="match status" value="1"/>
</dbReference>
<gene>
    <name evidence="20" type="ORF">CDL12_13394</name>
</gene>
<evidence type="ECO:0000259" key="19">
    <source>
        <dbReference type="PROSITE" id="PS50948"/>
    </source>
</evidence>
<dbReference type="InterPro" id="IPR001245">
    <property type="entry name" value="Ser-Thr/Tyr_kinase_cat_dom"/>
</dbReference>
<keyword evidence="10 16" id="KW-0472">Membrane</keyword>
<comment type="subcellular location">
    <subcellularLocation>
        <location evidence="1">Membrane</location>
        <topology evidence="1">Single-pass type I membrane protein</topology>
    </subcellularLocation>
</comment>
<dbReference type="Pfam" id="PF01453">
    <property type="entry name" value="B_lectin"/>
    <property type="match status" value="1"/>
</dbReference>
<dbReference type="InterPro" id="IPR008271">
    <property type="entry name" value="Ser/Thr_kinase_AS"/>
</dbReference>
<comment type="catalytic activity">
    <reaction evidence="13 15">
        <text>L-threonyl-[protein] + ATP = O-phospho-L-threonyl-[protein] + ADP + H(+)</text>
        <dbReference type="Rhea" id="RHEA:46608"/>
        <dbReference type="Rhea" id="RHEA-COMP:11060"/>
        <dbReference type="Rhea" id="RHEA-COMP:11605"/>
        <dbReference type="ChEBI" id="CHEBI:15378"/>
        <dbReference type="ChEBI" id="CHEBI:30013"/>
        <dbReference type="ChEBI" id="CHEBI:30616"/>
        <dbReference type="ChEBI" id="CHEBI:61977"/>
        <dbReference type="ChEBI" id="CHEBI:456216"/>
        <dbReference type="EC" id="2.7.11.1"/>
    </reaction>
</comment>
<dbReference type="SMART" id="SM00473">
    <property type="entry name" value="PAN_AP"/>
    <property type="match status" value="1"/>
</dbReference>
<evidence type="ECO:0000256" key="4">
    <source>
        <dbReference type="ARBA" id="ARBA00022692"/>
    </source>
</evidence>
<evidence type="ECO:0000256" key="11">
    <source>
        <dbReference type="ARBA" id="ARBA00023157"/>
    </source>
</evidence>
<dbReference type="CDD" id="cd00028">
    <property type="entry name" value="B_lectin"/>
    <property type="match status" value="1"/>
</dbReference>
<dbReference type="PANTHER" id="PTHR32444:SF183">
    <property type="entry name" value="APPLE DOMAIN-CONTAINING PROTEIN"/>
    <property type="match status" value="1"/>
</dbReference>
<dbReference type="Gene3D" id="1.10.510.10">
    <property type="entry name" value="Transferase(Phosphotransferase) domain 1"/>
    <property type="match status" value="1"/>
</dbReference>
<evidence type="ECO:0000259" key="17">
    <source>
        <dbReference type="PROSITE" id="PS50011"/>
    </source>
</evidence>
<keyword evidence="21" id="KW-1185">Reference proteome</keyword>
<dbReference type="PROSITE" id="PS50927">
    <property type="entry name" value="BULB_LECTIN"/>
    <property type="match status" value="1"/>
</dbReference>
<dbReference type="EMBL" id="NKXS01002369">
    <property type="protein sequence ID" value="PIN13984.1"/>
    <property type="molecule type" value="Genomic_DNA"/>
</dbReference>
<dbReference type="FunFam" id="1.10.510.10:FF:000060">
    <property type="entry name" value="G-type lectin S-receptor-like serine/threonine-protein kinase"/>
    <property type="match status" value="1"/>
</dbReference>
<keyword evidence="2 15" id="KW-0723">Serine/threonine-protein kinase</keyword>
<dbReference type="InterPro" id="IPR024171">
    <property type="entry name" value="SRK-like_kinase"/>
</dbReference>
<keyword evidence="9 16" id="KW-1133">Transmembrane helix</keyword>
<dbReference type="InterPro" id="IPR001480">
    <property type="entry name" value="Bulb-type_lectin_dom"/>
</dbReference>
<comment type="catalytic activity">
    <reaction evidence="14 15">
        <text>L-seryl-[protein] + ATP = O-phospho-L-seryl-[protein] + ADP + H(+)</text>
        <dbReference type="Rhea" id="RHEA:17989"/>
        <dbReference type="Rhea" id="RHEA-COMP:9863"/>
        <dbReference type="Rhea" id="RHEA-COMP:11604"/>
        <dbReference type="ChEBI" id="CHEBI:15378"/>
        <dbReference type="ChEBI" id="CHEBI:29999"/>
        <dbReference type="ChEBI" id="CHEBI:30616"/>
        <dbReference type="ChEBI" id="CHEBI:83421"/>
        <dbReference type="ChEBI" id="CHEBI:456216"/>
        <dbReference type="EC" id="2.7.11.1"/>
    </reaction>
</comment>
<dbReference type="PANTHER" id="PTHR32444">
    <property type="entry name" value="BULB-TYPE LECTIN DOMAIN-CONTAINING PROTEIN"/>
    <property type="match status" value="1"/>
</dbReference>
<feature type="transmembrane region" description="Helical" evidence="16">
    <location>
        <begin position="496"/>
        <end position="518"/>
    </location>
</feature>
<keyword evidence="8 15" id="KW-0067">ATP-binding</keyword>
<evidence type="ECO:0000256" key="7">
    <source>
        <dbReference type="ARBA" id="ARBA00022777"/>
    </source>
</evidence>
<evidence type="ECO:0000256" key="14">
    <source>
        <dbReference type="ARBA" id="ARBA00048679"/>
    </source>
</evidence>
<dbReference type="SMART" id="SM00220">
    <property type="entry name" value="S_TKc"/>
    <property type="match status" value="1"/>
</dbReference>
<dbReference type="CDD" id="cd01098">
    <property type="entry name" value="PAN_AP_plant"/>
    <property type="match status" value="1"/>
</dbReference>
<sequence>MGEENIIYACPYILHGPNGKHSFRFGYGQIRTVIQAALICQATWKQSPVSIICGCNEPISTNVVKTGPDRPVRPKMSHAMDTITTTQIIKDGDTIVSSGGSFELGFFSPGDSKNLYVGIWFKKITVRTAVWVANRQIPLKKTSSGILKVVKPGILVLLNETNGTIWSTNTSISVRNPVAQLLDSGNLVIKDANDDNPKNYVWQSFDFPTDTLLSGMKLGWNFINHLEVYLSSWKNGDDPASGDFTFHCDPTGYPQAVLRKGGVKVYTSGPWNGLTFSGLPNVQQSLVFKFGLVMDKNEVYYYELIDSSLISRLTLSPIGLTQRWTWSDPSNSWALYPTGPPDNCDTYNLCGAYGVCSMAICRCLNKFVPKDRESWDQGKYQLSGCVRRTSLDCRNGDVFFKYSGIKLPDTEHSWFNQSIMNLEECKILCLKNCSCTAYTNINASAGGHKCLLWFGDLVDIKELSPRGQDIYIRMSSSELGTNGTYFADSRGSKRKILIVSLSLAMGIVLVGLSLTLCAQKRRKICLLLRRRGHVNVEGERRLGYANNHKELELPLFDLYTISKATDNFSNNKKIGEGGFGPVYKGQLEEGQEIAVKRLSTSSLQGIDEFKNEVICVAKLQHRNLVKLLGCCIHGQEYLLIYEYMPNKSLDLFLFDPMKSAFLDWPRRFHIINGIARGLLYLHQDSRLRIIHRDLKASNVLLDSDMNPKISDFGLARSFRGNETGANTSRVVGTYGYMSPEYAVDGVFSVKSDVFSFGVLLLEIVSGKKNRGFSHRDHDLNLLGHKCPEDRPSMSSVVFMLANEGVLPQAKTPGFFTERDVSETRTLGRTNTLSSTNEMSITQLEAR</sequence>
<accession>A0A2G9H900</accession>
<evidence type="ECO:0000313" key="21">
    <source>
        <dbReference type="Proteomes" id="UP000231279"/>
    </source>
</evidence>
<reference evidence="21" key="1">
    <citation type="journal article" date="2018" name="Gigascience">
        <title>Genome assembly of the Pink Ipe (Handroanthus impetiginosus, Bignoniaceae), a highly valued, ecologically keystone Neotropical timber forest tree.</title>
        <authorList>
            <person name="Silva-Junior O.B."/>
            <person name="Grattapaglia D."/>
            <person name="Novaes E."/>
            <person name="Collevatti R.G."/>
        </authorList>
    </citation>
    <scope>NUCLEOTIDE SEQUENCE [LARGE SCALE GENOMIC DNA]</scope>
    <source>
        <strain evidence="21">cv. UFG-1</strain>
    </source>
</reference>
<evidence type="ECO:0000313" key="20">
    <source>
        <dbReference type="EMBL" id="PIN13984.1"/>
    </source>
</evidence>
<evidence type="ECO:0000256" key="16">
    <source>
        <dbReference type="SAM" id="Phobius"/>
    </source>
</evidence>
<keyword evidence="3 15" id="KW-0808">Transferase</keyword>
<dbReference type="Proteomes" id="UP000231279">
    <property type="component" value="Unassembled WGS sequence"/>
</dbReference>